<protein>
    <submittedName>
        <fullName evidence="3">CPBP family intramembrane metalloprotease</fullName>
    </submittedName>
</protein>
<organism evidence="3 4">
    <name type="scientific">Cryobacterium luteum</name>
    <dbReference type="NCBI Taxonomy" id="1424661"/>
    <lineage>
        <taxon>Bacteria</taxon>
        <taxon>Bacillati</taxon>
        <taxon>Actinomycetota</taxon>
        <taxon>Actinomycetes</taxon>
        <taxon>Micrococcales</taxon>
        <taxon>Microbacteriaceae</taxon>
        <taxon>Cryobacterium</taxon>
    </lineage>
</organism>
<feature type="transmembrane region" description="Helical" evidence="1">
    <location>
        <begin position="158"/>
        <end position="179"/>
    </location>
</feature>
<dbReference type="OrthoDB" id="3693644at2"/>
<dbReference type="GO" id="GO:0080120">
    <property type="term" value="P:CAAX-box protein maturation"/>
    <property type="evidence" value="ECO:0007669"/>
    <property type="project" value="UniProtKB-ARBA"/>
</dbReference>
<dbReference type="Pfam" id="PF02517">
    <property type="entry name" value="Rce1-like"/>
    <property type="match status" value="1"/>
</dbReference>
<accession>A0A5F0DE73</accession>
<gene>
    <name evidence="3" type="ORF">E3O10_00935</name>
</gene>
<evidence type="ECO:0000256" key="1">
    <source>
        <dbReference type="SAM" id="Phobius"/>
    </source>
</evidence>
<sequence>MTALIAGRVRILDLLRRMVAVRGRLRWRALAALGPLVLFAIAVFVARLVDGVWPDTSRFGASVEYAFLPVLVFWTANLIFYGFGEEIGWRGFAQPTLQFRHSTLRAAVLVAAARAAWHPPLFGITPTYRTMPAAGFIVVAVFHAVFDIATTTPATTTLIPTLMGAGITIVGLLVIPSLLKSRA</sequence>
<name>A0A5F0DE73_9MICO</name>
<reference evidence="3 4" key="1">
    <citation type="submission" date="2019-03" db="EMBL/GenBank/DDBJ databases">
        <title>Genomics of glacier-inhabiting Cryobacterium strains.</title>
        <authorList>
            <person name="Liu Q."/>
            <person name="Xin Y.-H."/>
        </authorList>
    </citation>
    <scope>NUCLEOTIDE SEQUENCE [LARGE SCALE GENOMIC DNA]</scope>
    <source>
        <strain evidence="3 4">Hh15</strain>
    </source>
</reference>
<keyword evidence="1" id="KW-0812">Transmembrane</keyword>
<keyword evidence="4" id="KW-1185">Reference proteome</keyword>
<keyword evidence="1" id="KW-1133">Transmembrane helix</keyword>
<proteinExistence type="predicted"/>
<feature type="transmembrane region" description="Helical" evidence="1">
    <location>
        <begin position="128"/>
        <end position="146"/>
    </location>
</feature>
<evidence type="ECO:0000313" key="4">
    <source>
        <dbReference type="Proteomes" id="UP000297654"/>
    </source>
</evidence>
<dbReference type="RefSeq" id="WP_134450285.1">
    <property type="nucleotide sequence ID" value="NZ_FOCN01000017.1"/>
</dbReference>
<keyword evidence="3" id="KW-0482">Metalloprotease</keyword>
<dbReference type="GO" id="GO:0004175">
    <property type="term" value="F:endopeptidase activity"/>
    <property type="evidence" value="ECO:0007669"/>
    <property type="project" value="UniProtKB-ARBA"/>
</dbReference>
<keyword evidence="3" id="KW-0645">Protease</keyword>
<keyword evidence="3" id="KW-0378">Hydrolase</keyword>
<keyword evidence="1" id="KW-0472">Membrane</keyword>
<dbReference type="GO" id="GO:0008237">
    <property type="term" value="F:metallopeptidase activity"/>
    <property type="evidence" value="ECO:0007669"/>
    <property type="project" value="UniProtKB-KW"/>
</dbReference>
<evidence type="ECO:0000259" key="2">
    <source>
        <dbReference type="Pfam" id="PF02517"/>
    </source>
</evidence>
<dbReference type="EMBL" id="SOFF01000003">
    <property type="protein sequence ID" value="TFB95149.1"/>
    <property type="molecule type" value="Genomic_DNA"/>
</dbReference>
<dbReference type="AlphaFoldDB" id="A0A5F0DE73"/>
<dbReference type="InterPro" id="IPR003675">
    <property type="entry name" value="Rce1/LyrA-like_dom"/>
</dbReference>
<feature type="domain" description="CAAX prenyl protease 2/Lysostaphin resistance protein A-like" evidence="2">
    <location>
        <begin position="70"/>
        <end position="149"/>
    </location>
</feature>
<dbReference type="GO" id="GO:0006508">
    <property type="term" value="P:proteolysis"/>
    <property type="evidence" value="ECO:0007669"/>
    <property type="project" value="UniProtKB-KW"/>
</dbReference>
<feature type="transmembrane region" description="Helical" evidence="1">
    <location>
        <begin position="65"/>
        <end position="83"/>
    </location>
</feature>
<evidence type="ECO:0000313" key="3">
    <source>
        <dbReference type="EMBL" id="TFB95149.1"/>
    </source>
</evidence>
<dbReference type="Proteomes" id="UP000297654">
    <property type="component" value="Unassembled WGS sequence"/>
</dbReference>
<comment type="caution">
    <text evidence="3">The sequence shown here is derived from an EMBL/GenBank/DDBJ whole genome shotgun (WGS) entry which is preliminary data.</text>
</comment>
<feature type="transmembrane region" description="Helical" evidence="1">
    <location>
        <begin position="25"/>
        <end position="45"/>
    </location>
</feature>